<accession>A0A517RP01</accession>
<organism evidence="2 3">
    <name type="scientific">Gimesia alba</name>
    <dbReference type="NCBI Taxonomy" id="2527973"/>
    <lineage>
        <taxon>Bacteria</taxon>
        <taxon>Pseudomonadati</taxon>
        <taxon>Planctomycetota</taxon>
        <taxon>Planctomycetia</taxon>
        <taxon>Planctomycetales</taxon>
        <taxon>Planctomycetaceae</taxon>
        <taxon>Gimesia</taxon>
    </lineage>
</organism>
<feature type="transmembrane region" description="Helical" evidence="1">
    <location>
        <begin position="57"/>
        <end position="75"/>
    </location>
</feature>
<feature type="transmembrane region" description="Helical" evidence="1">
    <location>
        <begin position="187"/>
        <end position="210"/>
    </location>
</feature>
<keyword evidence="3" id="KW-1185">Reference proteome</keyword>
<name>A0A517RP01_9PLAN</name>
<dbReference type="EMBL" id="CP036269">
    <property type="protein sequence ID" value="QDT45565.1"/>
    <property type="molecule type" value="Genomic_DNA"/>
</dbReference>
<dbReference type="Proteomes" id="UP000317171">
    <property type="component" value="Chromosome"/>
</dbReference>
<feature type="transmembrane region" description="Helical" evidence="1">
    <location>
        <begin position="131"/>
        <end position="150"/>
    </location>
</feature>
<feature type="transmembrane region" description="Helical" evidence="1">
    <location>
        <begin position="413"/>
        <end position="435"/>
    </location>
</feature>
<proteinExistence type="predicted"/>
<keyword evidence="1" id="KW-0472">Membrane</keyword>
<dbReference type="AlphaFoldDB" id="A0A517RP01"/>
<evidence type="ECO:0000313" key="2">
    <source>
        <dbReference type="EMBL" id="QDT45565.1"/>
    </source>
</evidence>
<feature type="transmembrane region" description="Helical" evidence="1">
    <location>
        <begin position="441"/>
        <end position="460"/>
    </location>
</feature>
<feature type="transmembrane region" description="Helical" evidence="1">
    <location>
        <begin position="311"/>
        <end position="333"/>
    </location>
</feature>
<keyword evidence="1" id="KW-0812">Transmembrane</keyword>
<feature type="transmembrane region" description="Helical" evidence="1">
    <location>
        <begin position="472"/>
        <end position="494"/>
    </location>
</feature>
<feature type="transmembrane region" description="Helical" evidence="1">
    <location>
        <begin position="500"/>
        <end position="520"/>
    </location>
</feature>
<feature type="transmembrane region" description="Helical" evidence="1">
    <location>
        <begin position="272"/>
        <end position="291"/>
    </location>
</feature>
<keyword evidence="1" id="KW-1133">Transmembrane helix</keyword>
<dbReference type="OrthoDB" id="288005at2"/>
<feature type="transmembrane region" description="Helical" evidence="1">
    <location>
        <begin position="16"/>
        <end position="37"/>
    </location>
</feature>
<feature type="transmembrane region" description="Helical" evidence="1">
    <location>
        <begin position="157"/>
        <end position="175"/>
    </location>
</feature>
<feature type="transmembrane region" description="Helical" evidence="1">
    <location>
        <begin position="552"/>
        <end position="572"/>
    </location>
</feature>
<evidence type="ECO:0000313" key="3">
    <source>
        <dbReference type="Proteomes" id="UP000317171"/>
    </source>
</evidence>
<feature type="transmembrane region" description="Helical" evidence="1">
    <location>
        <begin position="87"/>
        <end position="111"/>
    </location>
</feature>
<reference evidence="2 3" key="1">
    <citation type="submission" date="2019-02" db="EMBL/GenBank/DDBJ databases">
        <title>Deep-cultivation of Planctomycetes and their phenomic and genomic characterization uncovers novel biology.</title>
        <authorList>
            <person name="Wiegand S."/>
            <person name="Jogler M."/>
            <person name="Boedeker C."/>
            <person name="Pinto D."/>
            <person name="Vollmers J."/>
            <person name="Rivas-Marin E."/>
            <person name="Kohn T."/>
            <person name="Peeters S.H."/>
            <person name="Heuer A."/>
            <person name="Rast P."/>
            <person name="Oberbeckmann S."/>
            <person name="Bunk B."/>
            <person name="Jeske O."/>
            <person name="Meyerdierks A."/>
            <person name="Storesund J.E."/>
            <person name="Kallscheuer N."/>
            <person name="Luecker S."/>
            <person name="Lage O.M."/>
            <person name="Pohl T."/>
            <person name="Merkel B.J."/>
            <person name="Hornburger P."/>
            <person name="Mueller R.-W."/>
            <person name="Bruemmer F."/>
            <person name="Labrenz M."/>
            <person name="Spormann A.M."/>
            <person name="Op den Camp H."/>
            <person name="Overmann J."/>
            <person name="Amann R."/>
            <person name="Jetten M.S.M."/>
            <person name="Mascher T."/>
            <person name="Medema M.H."/>
            <person name="Devos D.P."/>
            <person name="Kaster A.-K."/>
            <person name="Ovreas L."/>
            <person name="Rohde M."/>
            <person name="Galperin M.Y."/>
            <person name="Jogler C."/>
        </authorList>
    </citation>
    <scope>NUCLEOTIDE SEQUENCE [LARGE SCALE GENOMIC DNA]</scope>
    <source>
        <strain evidence="2 3">Pan241w</strain>
    </source>
</reference>
<feature type="transmembrane region" description="Helical" evidence="1">
    <location>
        <begin position="371"/>
        <end position="392"/>
    </location>
</feature>
<dbReference type="RefSeq" id="WP_145222343.1">
    <property type="nucleotide sequence ID" value="NZ_CP036269.1"/>
</dbReference>
<sequence>MSSAFYVTTKQFLKRIWLGALLVISALVLAPLAFRALMSLKELGTYGVSVQPFDYHFAFLGLSWVFFIALCGYALQGCESVVFRLPVSSTAIVSGLILLTVGTVVLLNLITNGLYRILFFDQRWLTEYWPLLGPLLFLVTLMLVGHSLYWSRFSLSFTYCAVWGSLIVGLFWWFLSRYFPNGFQADIVPWSHVSLSDFMTMSTVGIAAWYQGTRAFGKVRSGTAVPSPEWQKTIAWGRAWLSGGIADRISLPLTQRASLAELHWRDSCRRPVMVGGLYFGMTAVLLSFIFFKLSYTPGGQQSPFWAYMQSIGTIISTMIVISALFVGFLLGEGINNAGRTELKRYLSIAPLSDHGFSLLLIRNVVKSASLVYFWLLLSCLLCHLTMILYFGAESSVMSASIWEGYVRCLSMQFWPFLFFSSTIFWGIVATMVSVFWTGRTWFYLAIIAAFGGLCVSFILISSLIRTEFITPLLYGCLLAISVFILAGTCAAFGIAFRKKLITASSIGGAVFFCLIAGWFASSLSADNYDTLFMRIIESNFFFREVGITGMRYFVFVLLTLLITPFATIPLAVSWNRHR</sequence>
<evidence type="ECO:0000256" key="1">
    <source>
        <dbReference type="SAM" id="Phobius"/>
    </source>
</evidence>
<protein>
    <submittedName>
        <fullName evidence="2">Uncharacterized protein</fullName>
    </submittedName>
</protein>
<gene>
    <name evidence="2" type="ORF">Pan241w_56910</name>
</gene>
<dbReference type="KEGG" id="gaz:Pan241w_56910"/>